<comment type="caution">
    <text evidence="1">The sequence shown here is derived from an EMBL/GenBank/DDBJ whole genome shotgun (WGS) entry which is preliminary data.</text>
</comment>
<accession>A0A0D1EDD2</accession>
<sequence>MKTHIYNHMMRTGKLNRRGLLRGAAATGTLAALGGVSTGIGVRPAFADAHANLRSEILKIPGVGMGSPTDADWQKVGEMTLEPIKQVVQPGEFQGVELTFMGLNNQNLHNFLFRGFLKPWEDYTGATINWIDLAQADYNARLQQAIATGTVDFDIIEMGAPFEGDVLGRGMAMEMPDWVRDMIDMDDYVDYLKAPVGTWDGRTYRVSIDGDCHTFAYRKDLYESAELAEAWASEGGEGDWAMPTTWEQVNAHSMFLAGKTDPLTGLPAHGFLDPLKGWGGFGFYFLEDRATPYAKHPDDPAWLFDPETMAPRVNNPAFVQAIQDVMDLIATEGAYPADQINADPGTTAFQQFLAGTGGALTWWGDVGSSARTSDTSVVGDVVGFSTNPGAQRVYNAQSGAWEDTPNEAPNMAYIGWGVYVMQRAAEGGDAKAKAAWSAAAHLGGRDLSLWCSAYPSGFQPYRNSHFQYEEWEEAGYDRDYIEDYLGSNLDSYNHPNAAIEPRIPGIFQYYSVAEDELAKGYAGQYGSAQETADAIAAAWEEITDQIGRDSQIALYKASLGM</sequence>
<proteinExistence type="predicted"/>
<name>A0A0D1EDD2_9RHOB</name>
<reference evidence="1 2" key="1">
    <citation type="submission" date="2015-02" db="EMBL/GenBank/DDBJ databases">
        <title>Genome Sequence of Jannaschia aquimarina DSM28248, a member of the Roseobacter clade.</title>
        <authorList>
            <person name="Voget S."/>
            <person name="Daniel R."/>
        </authorList>
    </citation>
    <scope>NUCLEOTIDE SEQUENCE [LARGE SCALE GENOMIC DNA]</scope>
    <source>
        <strain evidence="1 2">GSW-M26</strain>
    </source>
</reference>
<dbReference type="PATRIC" id="fig|935700.4.peg.3369"/>
<protein>
    <recommendedName>
        <fullName evidence="3">Bacterial extracellular solute-binding protein</fullName>
    </recommendedName>
</protein>
<gene>
    <name evidence="1" type="ORF">jaqu_32610</name>
</gene>
<keyword evidence="2" id="KW-1185">Reference proteome</keyword>
<evidence type="ECO:0008006" key="3">
    <source>
        <dbReference type="Google" id="ProtNLM"/>
    </source>
</evidence>
<evidence type="ECO:0000313" key="2">
    <source>
        <dbReference type="Proteomes" id="UP000032232"/>
    </source>
</evidence>
<organism evidence="1 2">
    <name type="scientific">Jannaschia aquimarina</name>
    <dbReference type="NCBI Taxonomy" id="935700"/>
    <lineage>
        <taxon>Bacteria</taxon>
        <taxon>Pseudomonadati</taxon>
        <taxon>Pseudomonadota</taxon>
        <taxon>Alphaproteobacteria</taxon>
        <taxon>Rhodobacterales</taxon>
        <taxon>Roseobacteraceae</taxon>
        <taxon>Jannaschia</taxon>
    </lineage>
</organism>
<dbReference type="Proteomes" id="UP000032232">
    <property type="component" value="Unassembled WGS sequence"/>
</dbReference>
<dbReference type="PROSITE" id="PS51318">
    <property type="entry name" value="TAT"/>
    <property type="match status" value="1"/>
</dbReference>
<dbReference type="EMBL" id="JYFE01000060">
    <property type="protein sequence ID" value="KIT14936.1"/>
    <property type="molecule type" value="Genomic_DNA"/>
</dbReference>
<dbReference type="InterPro" id="IPR050490">
    <property type="entry name" value="Bact_solute-bd_prot1"/>
</dbReference>
<evidence type="ECO:0000313" key="1">
    <source>
        <dbReference type="EMBL" id="KIT14936.1"/>
    </source>
</evidence>
<dbReference type="InterPro" id="IPR006311">
    <property type="entry name" value="TAT_signal"/>
</dbReference>
<dbReference type="OrthoDB" id="9803049at2"/>
<dbReference type="STRING" id="935700.jaqu_32610"/>
<dbReference type="PANTHER" id="PTHR43649:SF12">
    <property type="entry name" value="DIACETYLCHITOBIOSE BINDING PROTEIN DASA"/>
    <property type="match status" value="1"/>
</dbReference>
<dbReference type="PANTHER" id="PTHR43649">
    <property type="entry name" value="ARABINOSE-BINDING PROTEIN-RELATED"/>
    <property type="match status" value="1"/>
</dbReference>
<dbReference type="SUPFAM" id="SSF53850">
    <property type="entry name" value="Periplasmic binding protein-like II"/>
    <property type="match status" value="1"/>
</dbReference>
<dbReference type="AlphaFoldDB" id="A0A0D1EDD2"/>
<dbReference type="Gene3D" id="3.40.190.10">
    <property type="entry name" value="Periplasmic binding protein-like II"/>
    <property type="match status" value="1"/>
</dbReference>
<dbReference type="RefSeq" id="WP_043920029.1">
    <property type="nucleotide sequence ID" value="NZ_FZPF01000001.1"/>
</dbReference>